<evidence type="ECO:0000313" key="2">
    <source>
        <dbReference type="Proteomes" id="UP000639516"/>
    </source>
</evidence>
<name>A0ABR7U274_9BRAD</name>
<sequence length="431" mass="47244">MTEFSISAEWIPQEGRNEADATLSSLLIEVADQAVTEFVDRKGLASKVIQIPAYYLAEWIAENWWALLWEPRKNEEEGDDNAFLARHSFLTAQHGFALPKVSIVPLGKSVEITASSRTVELANVRFLNRAQVVCARERLEEELKKFVQSVVARLNEGRISDTWLHDTWALISETDADEAQFCRFAGALGLSPYDIDESVAAIIERLQPLLGDRSLMDLCLASSAEQFPAVAGVAEQALEIVRDAPPSTLSPIESIGPPREILSLPAHRRGTQAAHILRKRLGISDTDVRGATRIFDMLKIDTARQSSSSSAASDEAAVTGAVVRDNDVMRVGLLQQKETKRRFSGARAIFSAWTAEDLTESRLLTSAVTRDQQANRAFAAELTAPKALLQSRAKSGSLSQSAVFDLAAELQVSADVVAKQAHNNNIRVARI</sequence>
<evidence type="ECO:0000313" key="1">
    <source>
        <dbReference type="EMBL" id="MBC9978071.1"/>
    </source>
</evidence>
<dbReference type="RefSeq" id="WP_188107633.1">
    <property type="nucleotide sequence ID" value="NZ_JAANIH010000085.1"/>
</dbReference>
<gene>
    <name evidence="1" type="ORF">HA482_07535</name>
</gene>
<organism evidence="1 2">
    <name type="scientific">Bradyrhizobium campsiandrae</name>
    <dbReference type="NCBI Taxonomy" id="1729892"/>
    <lineage>
        <taxon>Bacteria</taxon>
        <taxon>Pseudomonadati</taxon>
        <taxon>Pseudomonadota</taxon>
        <taxon>Alphaproteobacteria</taxon>
        <taxon>Hyphomicrobiales</taxon>
        <taxon>Nitrobacteraceae</taxon>
        <taxon>Bradyrhizobium</taxon>
    </lineage>
</organism>
<dbReference type="EMBL" id="JAATTO010000008">
    <property type="protein sequence ID" value="MBC9978071.1"/>
    <property type="molecule type" value="Genomic_DNA"/>
</dbReference>
<proteinExistence type="predicted"/>
<comment type="caution">
    <text evidence="1">The sequence shown here is derived from an EMBL/GenBank/DDBJ whole genome shotgun (WGS) entry which is preliminary data.</text>
</comment>
<evidence type="ECO:0008006" key="3">
    <source>
        <dbReference type="Google" id="ProtNLM"/>
    </source>
</evidence>
<reference evidence="1 2" key="1">
    <citation type="journal article" date="2020" name="Arch. Microbiol.">
        <title>Bradyrhizobium campsiandrae sp. nov., a nitrogen-fixing bacterial strain isolated from a native leguminous tree from the Amazon adapted to flooded conditions.</title>
        <authorList>
            <person name="Cabral Michel D."/>
            <person name="Martins da Costa E."/>
            <person name="Azarias Guimaraes A."/>
            <person name="Soares de Carvalho T."/>
            <person name="Santos de Castro Caputo P."/>
            <person name="Willems A."/>
            <person name="de Souza Moreira F.M."/>
        </authorList>
    </citation>
    <scope>NUCLEOTIDE SEQUENCE [LARGE SCALE GENOMIC DNA]</scope>
    <source>
        <strain evidence="2">INPA 384B</strain>
    </source>
</reference>
<keyword evidence="2" id="KW-1185">Reference proteome</keyword>
<accession>A0ABR7U274</accession>
<dbReference type="Proteomes" id="UP000639516">
    <property type="component" value="Unassembled WGS sequence"/>
</dbReference>
<protein>
    <recommendedName>
        <fullName evidence="3">ImmA/IrrE family metallo-endopeptidase</fullName>
    </recommendedName>
</protein>